<evidence type="ECO:0000259" key="2">
    <source>
        <dbReference type="Pfam" id="PF01370"/>
    </source>
</evidence>
<keyword evidence="5" id="KW-1185">Reference proteome</keyword>
<evidence type="ECO:0000313" key="5">
    <source>
        <dbReference type="Proteomes" id="UP000185596"/>
    </source>
</evidence>
<dbReference type="AlphaFoldDB" id="A0A1Q8CQE8"/>
<dbReference type="SUPFAM" id="SSF51735">
    <property type="entry name" value="NAD(P)-binding Rossmann-fold domains"/>
    <property type="match status" value="1"/>
</dbReference>
<dbReference type="NCBIfam" id="TIGR01777">
    <property type="entry name" value="yfcH"/>
    <property type="match status" value="1"/>
</dbReference>
<dbReference type="Pfam" id="PF01370">
    <property type="entry name" value="Epimerase"/>
    <property type="match status" value="1"/>
</dbReference>
<dbReference type="InterPro" id="IPR036291">
    <property type="entry name" value="NAD(P)-bd_dom_sf"/>
</dbReference>
<name>A0A1Q8CQE8_9PSEU</name>
<dbReference type="Proteomes" id="UP000185596">
    <property type="component" value="Unassembled WGS sequence"/>
</dbReference>
<evidence type="ECO:0000256" key="1">
    <source>
        <dbReference type="ARBA" id="ARBA00009353"/>
    </source>
</evidence>
<comment type="similarity">
    <text evidence="1">Belongs to the NAD(P)-dependent epimerase/dehydratase family. SDR39U1 subfamily.</text>
</comment>
<reference evidence="4 5" key="1">
    <citation type="submission" date="2016-12" db="EMBL/GenBank/DDBJ databases">
        <title>The draft genome sequence of Actinophytocola sp. 11-183.</title>
        <authorList>
            <person name="Wang W."/>
            <person name="Yuan L."/>
        </authorList>
    </citation>
    <scope>NUCLEOTIDE SEQUENCE [LARGE SCALE GENOMIC DNA]</scope>
    <source>
        <strain evidence="4 5">11-183</strain>
    </source>
</reference>
<protein>
    <submittedName>
        <fullName evidence="4">TIGR01777 family protein</fullName>
    </submittedName>
</protein>
<dbReference type="Pfam" id="PF08338">
    <property type="entry name" value="DUF1731"/>
    <property type="match status" value="1"/>
</dbReference>
<dbReference type="STRING" id="1912961.BU204_16105"/>
<dbReference type="PANTHER" id="PTHR11092:SF0">
    <property type="entry name" value="EPIMERASE FAMILY PROTEIN SDR39U1"/>
    <property type="match status" value="1"/>
</dbReference>
<dbReference type="OrthoDB" id="9801773at2"/>
<evidence type="ECO:0000259" key="3">
    <source>
        <dbReference type="Pfam" id="PF08338"/>
    </source>
</evidence>
<dbReference type="Gene3D" id="3.40.50.720">
    <property type="entry name" value="NAD(P)-binding Rossmann-like Domain"/>
    <property type="match status" value="1"/>
</dbReference>
<dbReference type="InterPro" id="IPR001509">
    <property type="entry name" value="Epimerase_deHydtase"/>
</dbReference>
<dbReference type="PANTHER" id="PTHR11092">
    <property type="entry name" value="SUGAR NUCLEOTIDE EPIMERASE RELATED"/>
    <property type="match status" value="1"/>
</dbReference>
<accession>A0A1Q8CQE8</accession>
<evidence type="ECO:0000313" key="4">
    <source>
        <dbReference type="EMBL" id="OLF16575.1"/>
    </source>
</evidence>
<sequence>MRIVVAGSSGLIGTALVEGLRSGGHEIVRLVRRPPRAPDEREWDPPAGRVGGDALAGADAVVNLCGAPIAGRRWSHARKQVLIDSRIEPTEVLSAAVAEHGIPLLVNASAVGYYGDGGDRELDESAPRGTGFLADLCGTWEAATQHASSAGARVVRLRTGHVLSRQGGLLAMMRPLFQLMLGGRLGDGRQFMPWITVDDQVAAMRFVLDNDALSGAVNVCSPHPVTNAEFTHQLGRTLRRPAPWFAPAPAIRLAVGDHAGEILFSQRTVPAALLEHGFVFGHPRLDRALEAVLR</sequence>
<organism evidence="4 5">
    <name type="scientific">Actinophytocola xanthii</name>
    <dbReference type="NCBI Taxonomy" id="1912961"/>
    <lineage>
        <taxon>Bacteria</taxon>
        <taxon>Bacillati</taxon>
        <taxon>Actinomycetota</taxon>
        <taxon>Actinomycetes</taxon>
        <taxon>Pseudonocardiales</taxon>
        <taxon>Pseudonocardiaceae</taxon>
    </lineage>
</organism>
<dbReference type="EMBL" id="MSIE01000028">
    <property type="protein sequence ID" value="OLF16575.1"/>
    <property type="molecule type" value="Genomic_DNA"/>
</dbReference>
<gene>
    <name evidence="4" type="ORF">BU204_16105</name>
</gene>
<feature type="domain" description="DUF1731" evidence="3">
    <location>
        <begin position="246"/>
        <end position="291"/>
    </location>
</feature>
<comment type="caution">
    <text evidence="4">The sequence shown here is derived from an EMBL/GenBank/DDBJ whole genome shotgun (WGS) entry which is preliminary data.</text>
</comment>
<dbReference type="InterPro" id="IPR013549">
    <property type="entry name" value="DUF1731"/>
</dbReference>
<dbReference type="RefSeq" id="WP_075126499.1">
    <property type="nucleotide sequence ID" value="NZ_MSIE01000028.1"/>
</dbReference>
<feature type="domain" description="NAD-dependent epimerase/dehydratase" evidence="2">
    <location>
        <begin position="3"/>
        <end position="219"/>
    </location>
</feature>
<proteinExistence type="inferred from homology"/>
<dbReference type="InterPro" id="IPR010099">
    <property type="entry name" value="SDR39U1"/>
</dbReference>